<keyword evidence="2" id="KW-1185">Reference proteome</keyword>
<name>A0A4Q2IZZ4_9SPHN</name>
<dbReference type="AlphaFoldDB" id="A0A4Q2IZZ4"/>
<dbReference type="Gene3D" id="3.40.30.10">
    <property type="entry name" value="Glutaredoxin"/>
    <property type="match status" value="1"/>
</dbReference>
<reference evidence="1 2" key="1">
    <citation type="submission" date="2019-01" db="EMBL/GenBank/DDBJ databases">
        <title>Sphingomonas mucosissima sp. nov. and Sphingomonas desiccabilis sp. nov., from biological soil crusts in the Colorado Plateau, USA.</title>
        <authorList>
            <person name="Zhu D."/>
        </authorList>
    </citation>
    <scope>NUCLEOTIDE SEQUENCE [LARGE SCALE GENOMIC DNA]</scope>
    <source>
        <strain evidence="1 2">CP1D</strain>
    </source>
</reference>
<dbReference type="EMBL" id="SDPT01000001">
    <property type="protein sequence ID" value="RXZ34552.1"/>
    <property type="molecule type" value="Genomic_DNA"/>
</dbReference>
<gene>
    <name evidence="1" type="ORF">EO081_02395</name>
</gene>
<evidence type="ECO:0000313" key="2">
    <source>
        <dbReference type="Proteomes" id="UP000292347"/>
    </source>
</evidence>
<dbReference type="OrthoDB" id="7412671at2"/>
<comment type="caution">
    <text evidence="1">The sequence shown here is derived from an EMBL/GenBank/DDBJ whole genome shotgun (WGS) entry which is preliminary data.</text>
</comment>
<dbReference type="Proteomes" id="UP000292347">
    <property type="component" value="Unassembled WGS sequence"/>
</dbReference>
<evidence type="ECO:0000313" key="1">
    <source>
        <dbReference type="EMBL" id="RXZ34552.1"/>
    </source>
</evidence>
<accession>A0A4Q2IZZ4</accession>
<dbReference type="RefSeq" id="WP_129340342.1">
    <property type="nucleotide sequence ID" value="NZ_JACIDD010000001.1"/>
</dbReference>
<organism evidence="1 2">
    <name type="scientific">Sphingomonas desiccabilis</name>
    <dbReference type="NCBI Taxonomy" id="429134"/>
    <lineage>
        <taxon>Bacteria</taxon>
        <taxon>Pseudomonadati</taxon>
        <taxon>Pseudomonadota</taxon>
        <taxon>Alphaproteobacteria</taxon>
        <taxon>Sphingomonadales</taxon>
        <taxon>Sphingomonadaceae</taxon>
        <taxon>Sphingomonas</taxon>
    </lineage>
</organism>
<proteinExistence type="predicted"/>
<sequence length="109" mass="11577">MKPVVRARWSRAVLVCGKCSRKLDGGFGPDGDQPLAKALRKRLELKKGPKARAGIVETRCLGVCPKRAVTVIDAARPGEWLLVSSGADLNGLAQELGLSEQETEAPDAA</sequence>
<protein>
    <submittedName>
        <fullName evidence="1">(2Fe-2S) ferredoxin domain-containing protein</fullName>
    </submittedName>
</protein>